<feature type="domain" description="ABC transmembrane type-1" evidence="9">
    <location>
        <begin position="106"/>
        <end position="312"/>
    </location>
</feature>
<keyword evidence="5 8" id="KW-0812">Transmembrane</keyword>
<evidence type="ECO:0000256" key="5">
    <source>
        <dbReference type="ARBA" id="ARBA00022692"/>
    </source>
</evidence>
<evidence type="ECO:0000313" key="10">
    <source>
        <dbReference type="EMBL" id="XBY43973.1"/>
    </source>
</evidence>
<name>A0AAU7XA84_9HYPH</name>
<dbReference type="PANTHER" id="PTHR42929:SF3">
    <property type="entry name" value="PUTRESCINE TRANSPORT SYSTEM PERMEASE PROTEIN POTH"/>
    <property type="match status" value="1"/>
</dbReference>
<evidence type="ECO:0000256" key="6">
    <source>
        <dbReference type="ARBA" id="ARBA00022989"/>
    </source>
</evidence>
<dbReference type="SUPFAM" id="SSF161098">
    <property type="entry name" value="MetI-like"/>
    <property type="match status" value="1"/>
</dbReference>
<dbReference type="GO" id="GO:0055085">
    <property type="term" value="P:transmembrane transport"/>
    <property type="evidence" value="ECO:0007669"/>
    <property type="project" value="InterPro"/>
</dbReference>
<keyword evidence="4" id="KW-1003">Cell membrane</keyword>
<dbReference type="InterPro" id="IPR000515">
    <property type="entry name" value="MetI-like"/>
</dbReference>
<organism evidence="10">
    <name type="scientific">Methyloraptor flagellatus</name>
    <dbReference type="NCBI Taxonomy" id="3162530"/>
    <lineage>
        <taxon>Bacteria</taxon>
        <taxon>Pseudomonadati</taxon>
        <taxon>Pseudomonadota</taxon>
        <taxon>Alphaproteobacteria</taxon>
        <taxon>Hyphomicrobiales</taxon>
        <taxon>Ancalomicrobiaceae</taxon>
        <taxon>Methyloraptor</taxon>
    </lineage>
</organism>
<dbReference type="CDD" id="cd06261">
    <property type="entry name" value="TM_PBP2"/>
    <property type="match status" value="1"/>
</dbReference>
<evidence type="ECO:0000256" key="1">
    <source>
        <dbReference type="ARBA" id="ARBA00004651"/>
    </source>
</evidence>
<dbReference type="PROSITE" id="PS50928">
    <property type="entry name" value="ABC_TM1"/>
    <property type="match status" value="1"/>
</dbReference>
<evidence type="ECO:0000259" key="9">
    <source>
        <dbReference type="PROSITE" id="PS50928"/>
    </source>
</evidence>
<keyword evidence="7 8" id="KW-0472">Membrane</keyword>
<gene>
    <name evidence="10" type="ORF">ABS361_18220</name>
</gene>
<dbReference type="Gene3D" id="1.10.3720.10">
    <property type="entry name" value="MetI-like"/>
    <property type="match status" value="1"/>
</dbReference>
<reference evidence="10" key="1">
    <citation type="submission" date="2024-06" db="EMBL/GenBank/DDBJ databases">
        <title>Methylostella associata gen. nov., sp. nov., a novel Ancalomicrobiaceae-affiliated facultatively methylotrophic bacteria that feed on methanotrophs of the genus Methylococcus.</title>
        <authorList>
            <person name="Saltykova V."/>
            <person name="Danilova O.V."/>
            <person name="Oshkin I.Y."/>
            <person name="Belova S.E."/>
            <person name="Pimenov N.V."/>
            <person name="Dedysh S.N."/>
        </authorList>
    </citation>
    <scope>NUCLEOTIDE SEQUENCE</scope>
    <source>
        <strain evidence="10">S20</strain>
    </source>
</reference>
<comment type="subcellular location">
    <subcellularLocation>
        <location evidence="1 8">Cell membrane</location>
        <topology evidence="1 8">Multi-pass membrane protein</topology>
    </subcellularLocation>
</comment>
<dbReference type="GO" id="GO:0005886">
    <property type="term" value="C:plasma membrane"/>
    <property type="evidence" value="ECO:0007669"/>
    <property type="project" value="UniProtKB-SubCell"/>
</dbReference>
<sequence length="325" mass="35415">MAEPIPAAEPALAPEPTALSTNVPTRRPLGRLALIAVPYLWSIAFFAIPVLIVFKISLSSRATAVPPYEPLLDLSAGWEGLKAYVGALGFDNYATILGDPYYFDAYVSSLRIAAISTALLLAFGYPIAYAMAKAPRDARAILVMLVILPFWTSFLIRVYAWIGILKPEGLLNAALISLGVISEPIPILDTETAVYIGIVYSYLPFMVLPLYASLERLDGSLVEAALDLGCTPTGAFWRVTFPLSMPGVVAGSLLCFIPIVGEFVIPDLLGGTETFMIGRALWIEFFSNRDWPLASAVAVLLLLVLTIPIVWHQRRQTREIEEAGR</sequence>
<protein>
    <submittedName>
        <fullName evidence="10">ABC transporter permease subunit</fullName>
    </submittedName>
</protein>
<dbReference type="KEGG" id="mflg:ABS361_18220"/>
<accession>A0AAU7XA84</accession>
<feature type="transmembrane region" description="Helical" evidence="8">
    <location>
        <begin position="291"/>
        <end position="311"/>
    </location>
</feature>
<feature type="transmembrane region" description="Helical" evidence="8">
    <location>
        <begin position="32"/>
        <end position="54"/>
    </location>
</feature>
<dbReference type="EMBL" id="CP158568">
    <property type="protein sequence ID" value="XBY43973.1"/>
    <property type="molecule type" value="Genomic_DNA"/>
</dbReference>
<evidence type="ECO:0000256" key="7">
    <source>
        <dbReference type="ARBA" id="ARBA00023136"/>
    </source>
</evidence>
<evidence type="ECO:0000256" key="3">
    <source>
        <dbReference type="ARBA" id="ARBA00022448"/>
    </source>
</evidence>
<evidence type="ECO:0000256" key="4">
    <source>
        <dbReference type="ARBA" id="ARBA00022475"/>
    </source>
</evidence>
<feature type="transmembrane region" description="Helical" evidence="8">
    <location>
        <begin position="193"/>
        <end position="214"/>
    </location>
</feature>
<feature type="transmembrane region" description="Helical" evidence="8">
    <location>
        <begin position="112"/>
        <end position="132"/>
    </location>
</feature>
<dbReference type="PANTHER" id="PTHR42929">
    <property type="entry name" value="INNER MEMBRANE ABC TRANSPORTER PERMEASE PROTEIN YDCU-RELATED-RELATED"/>
    <property type="match status" value="1"/>
</dbReference>
<keyword evidence="6 8" id="KW-1133">Transmembrane helix</keyword>
<evidence type="ECO:0000256" key="8">
    <source>
        <dbReference type="RuleBase" id="RU363032"/>
    </source>
</evidence>
<feature type="transmembrane region" description="Helical" evidence="8">
    <location>
        <begin position="235"/>
        <end position="260"/>
    </location>
</feature>
<comment type="similarity">
    <text evidence="2">Belongs to the binding-protein-dependent transport system permease family. CysTW subfamily.</text>
</comment>
<dbReference type="AlphaFoldDB" id="A0AAU7XA84"/>
<dbReference type="InterPro" id="IPR035906">
    <property type="entry name" value="MetI-like_sf"/>
</dbReference>
<dbReference type="Pfam" id="PF00528">
    <property type="entry name" value="BPD_transp_1"/>
    <property type="match status" value="1"/>
</dbReference>
<dbReference type="RefSeq" id="WP_407049069.1">
    <property type="nucleotide sequence ID" value="NZ_CP158568.1"/>
</dbReference>
<evidence type="ECO:0000256" key="2">
    <source>
        <dbReference type="ARBA" id="ARBA00007069"/>
    </source>
</evidence>
<proteinExistence type="inferred from homology"/>
<feature type="transmembrane region" description="Helical" evidence="8">
    <location>
        <begin position="138"/>
        <end position="162"/>
    </location>
</feature>
<keyword evidence="3 8" id="KW-0813">Transport</keyword>